<organism evidence="3 4">
    <name type="scientific">Candidatus Copromonas faecavium</name>
    <name type="common">nom. illeg.</name>
    <dbReference type="NCBI Taxonomy" id="2840740"/>
    <lineage>
        <taxon>Bacteria</taxon>
        <taxon>Bacillati</taxon>
        <taxon>Bacillota</taxon>
        <taxon>Clostridia</taxon>
        <taxon>Lachnospirales</taxon>
        <taxon>Lachnospiraceae</taxon>
        <taxon>Candidatus Copromonas (nom. illeg.)</taxon>
    </lineage>
</organism>
<dbReference type="PANTHER" id="PTHR45266:SF3">
    <property type="entry name" value="OXALOACETATE DECARBOXYLASE ALPHA CHAIN"/>
    <property type="match status" value="1"/>
</dbReference>
<protein>
    <submittedName>
        <fullName evidence="3">Acetyl-CoA carboxylase biotin carboxyl carrier protein subunit</fullName>
    </submittedName>
</protein>
<proteinExistence type="predicted"/>
<evidence type="ECO:0000313" key="4">
    <source>
        <dbReference type="Proteomes" id="UP000824250"/>
    </source>
</evidence>
<feature type="domain" description="Lipoyl-binding" evidence="2">
    <location>
        <begin position="51"/>
        <end position="130"/>
    </location>
</feature>
<dbReference type="FunFam" id="2.40.50.100:FF:000003">
    <property type="entry name" value="Acetyl-CoA carboxylase biotin carboxyl carrier protein"/>
    <property type="match status" value="1"/>
</dbReference>
<dbReference type="EMBL" id="DVGC01000036">
    <property type="protein sequence ID" value="HIR05653.1"/>
    <property type="molecule type" value="Genomic_DNA"/>
</dbReference>
<reference evidence="3" key="1">
    <citation type="submission" date="2020-10" db="EMBL/GenBank/DDBJ databases">
        <authorList>
            <person name="Gilroy R."/>
        </authorList>
    </citation>
    <scope>NUCLEOTIDE SEQUENCE</scope>
    <source>
        <strain evidence="3">CHK180-2868</strain>
    </source>
</reference>
<evidence type="ECO:0000259" key="2">
    <source>
        <dbReference type="PROSITE" id="PS50968"/>
    </source>
</evidence>
<dbReference type="AlphaFoldDB" id="A0A9D1D5T4"/>
<dbReference type="InterPro" id="IPR011053">
    <property type="entry name" value="Single_hybrid_motif"/>
</dbReference>
<dbReference type="InterPro" id="IPR000089">
    <property type="entry name" value="Biotin_lipoyl"/>
</dbReference>
<dbReference type="PROSITE" id="PS50968">
    <property type="entry name" value="BIOTINYL_LIPOYL"/>
    <property type="match status" value="1"/>
</dbReference>
<dbReference type="InterPro" id="IPR050709">
    <property type="entry name" value="Biotin_Carboxyl_Carrier/Decarb"/>
</dbReference>
<dbReference type="CDD" id="cd06850">
    <property type="entry name" value="biotinyl_domain"/>
    <property type="match status" value="1"/>
</dbReference>
<keyword evidence="1" id="KW-0092">Biotin</keyword>
<dbReference type="Gene3D" id="2.40.50.100">
    <property type="match status" value="1"/>
</dbReference>
<name>A0A9D1D5T4_9FIRM</name>
<dbReference type="InterPro" id="IPR001882">
    <property type="entry name" value="Biotin_BS"/>
</dbReference>
<sequence>MKYVATLNGKKYEIEIERVDGYRPLDRGAAAVAPAPIIAQAAAPAPVPAAAAPAPAPAAGGQSVDAPMPGKILGVKVNVGDAVTAGQTVVVMEAMKMETEIVAPASGTVTAIHVNSGDMVESGAPMVTIG</sequence>
<accession>A0A9D1D5T4</accession>
<evidence type="ECO:0000256" key="1">
    <source>
        <dbReference type="ARBA" id="ARBA00023267"/>
    </source>
</evidence>
<evidence type="ECO:0000313" key="3">
    <source>
        <dbReference type="EMBL" id="HIR05653.1"/>
    </source>
</evidence>
<dbReference type="Proteomes" id="UP000824250">
    <property type="component" value="Unassembled WGS sequence"/>
</dbReference>
<reference evidence="3" key="2">
    <citation type="journal article" date="2021" name="PeerJ">
        <title>Extensive microbial diversity within the chicken gut microbiome revealed by metagenomics and culture.</title>
        <authorList>
            <person name="Gilroy R."/>
            <person name="Ravi A."/>
            <person name="Getino M."/>
            <person name="Pursley I."/>
            <person name="Horton D.L."/>
            <person name="Alikhan N.F."/>
            <person name="Baker D."/>
            <person name="Gharbi K."/>
            <person name="Hall N."/>
            <person name="Watson M."/>
            <person name="Adriaenssens E.M."/>
            <person name="Foster-Nyarko E."/>
            <person name="Jarju S."/>
            <person name="Secka A."/>
            <person name="Antonio M."/>
            <person name="Oren A."/>
            <person name="Chaudhuri R.R."/>
            <person name="La Ragione R."/>
            <person name="Hildebrand F."/>
            <person name="Pallen M.J."/>
        </authorList>
    </citation>
    <scope>NUCLEOTIDE SEQUENCE</scope>
    <source>
        <strain evidence="3">CHK180-2868</strain>
    </source>
</reference>
<dbReference type="PANTHER" id="PTHR45266">
    <property type="entry name" value="OXALOACETATE DECARBOXYLASE ALPHA CHAIN"/>
    <property type="match status" value="1"/>
</dbReference>
<dbReference type="Pfam" id="PF00364">
    <property type="entry name" value="Biotin_lipoyl"/>
    <property type="match status" value="1"/>
</dbReference>
<gene>
    <name evidence="3" type="ORF">IAB28_06770</name>
</gene>
<dbReference type="SUPFAM" id="SSF51230">
    <property type="entry name" value="Single hybrid motif"/>
    <property type="match status" value="1"/>
</dbReference>
<comment type="caution">
    <text evidence="3">The sequence shown here is derived from an EMBL/GenBank/DDBJ whole genome shotgun (WGS) entry which is preliminary data.</text>
</comment>
<dbReference type="PROSITE" id="PS00188">
    <property type="entry name" value="BIOTIN"/>
    <property type="match status" value="1"/>
</dbReference>